<dbReference type="AlphaFoldDB" id="A0AAU9QHV2"/>
<evidence type="ECO:0008006" key="3">
    <source>
        <dbReference type="Google" id="ProtNLM"/>
    </source>
</evidence>
<evidence type="ECO:0000313" key="2">
    <source>
        <dbReference type="Proteomes" id="UP001295462"/>
    </source>
</evidence>
<comment type="caution">
    <text evidence="1">The sequence shown here is derived from an EMBL/GenBank/DDBJ whole genome shotgun (WGS) entry which is preliminary data.</text>
</comment>
<reference evidence="1" key="1">
    <citation type="submission" date="2022-01" db="EMBL/GenBank/DDBJ databases">
        <authorList>
            <person name="Lagorce A."/>
        </authorList>
    </citation>
    <scope>NUCLEOTIDE SEQUENCE</scope>
    <source>
        <strain evidence="1">Th15_F1_A12</strain>
    </source>
</reference>
<dbReference type="RefSeq" id="WP_409588267.1">
    <property type="nucleotide sequence ID" value="NZ_CAKMTZ010000021.1"/>
</dbReference>
<name>A0AAU9QHV2_9VIBR</name>
<proteinExistence type="predicted"/>
<evidence type="ECO:0000313" key="1">
    <source>
        <dbReference type="EMBL" id="CAH1572404.1"/>
    </source>
</evidence>
<sequence>MKQEDEFLDALYKEDDVGCVIYTHIHVENLIISYVTTLLKQPEHLKSMRLDYLQKVHLALSLGLPDYFKAPLLNLGKIRNNFAHRLDQGIDSNLVNNFFKSFSNFHKNEIVSQSTRTVFSSSSNWGSLPMKEQFISCCNLLHTKLSCVIIEHDTEKSIDEMARTILELEINTQKYL</sequence>
<dbReference type="Proteomes" id="UP001295462">
    <property type="component" value="Unassembled WGS sequence"/>
</dbReference>
<organism evidence="1 2">
    <name type="scientific">Vibrio jasicida</name>
    <dbReference type="NCBI Taxonomy" id="766224"/>
    <lineage>
        <taxon>Bacteria</taxon>
        <taxon>Pseudomonadati</taxon>
        <taxon>Pseudomonadota</taxon>
        <taxon>Gammaproteobacteria</taxon>
        <taxon>Vibrionales</taxon>
        <taxon>Vibrionaceae</taxon>
        <taxon>Vibrio</taxon>
    </lineage>
</organism>
<protein>
    <recommendedName>
        <fullName evidence="3">RiboL-PSP-HEPN domain-containing protein</fullName>
    </recommendedName>
</protein>
<dbReference type="EMBL" id="CAKMUD010000023">
    <property type="protein sequence ID" value="CAH1572404.1"/>
    <property type="molecule type" value="Genomic_DNA"/>
</dbReference>
<gene>
    <name evidence="1" type="ORF">THF1A12_1190001</name>
</gene>
<accession>A0AAU9QHV2</accession>